<dbReference type="InterPro" id="IPR041698">
    <property type="entry name" value="Methyltransf_25"/>
</dbReference>
<gene>
    <name evidence="3" type="ORF">RWD45_18510</name>
</gene>
<dbReference type="Pfam" id="PF13649">
    <property type="entry name" value="Methyltransf_25"/>
    <property type="match status" value="1"/>
</dbReference>
<comment type="caution">
    <text evidence="3">The sequence shown here is derived from an EMBL/GenBank/DDBJ whole genome shotgun (WGS) entry which is preliminary data.</text>
</comment>
<sequence>MSKEHWDNSFSDKDYVYGEEPNEFIKEMSTRISEHTKVACFAEGEGRNAIYIAKQGHDVTAFDQSIVGLNKTKALAEKNGVFVETVERDLTKDKVIKEQFDAAILVFGHVPKQDQEFFIKNVMESVKPGGLVMFEVYSEAQIDYNTGGPGVMDRLYNPQDILRWISDYKCLHFYYGEAERHEGKRHSGKCHVVQVVVEIEDIPGN</sequence>
<dbReference type="GO" id="GO:0032259">
    <property type="term" value="P:methylation"/>
    <property type="evidence" value="ECO:0007669"/>
    <property type="project" value="UniProtKB-KW"/>
</dbReference>
<dbReference type="InterPro" id="IPR029063">
    <property type="entry name" value="SAM-dependent_MTases_sf"/>
</dbReference>
<dbReference type="Gene3D" id="3.40.50.150">
    <property type="entry name" value="Vaccinia Virus protein VP39"/>
    <property type="match status" value="1"/>
</dbReference>
<dbReference type="Proteomes" id="UP001275315">
    <property type="component" value="Unassembled WGS sequence"/>
</dbReference>
<evidence type="ECO:0000313" key="3">
    <source>
        <dbReference type="EMBL" id="MDY0410176.1"/>
    </source>
</evidence>
<evidence type="ECO:0000256" key="1">
    <source>
        <dbReference type="ARBA" id="ARBA00022679"/>
    </source>
</evidence>
<evidence type="ECO:0000259" key="2">
    <source>
        <dbReference type="Pfam" id="PF13649"/>
    </source>
</evidence>
<feature type="domain" description="Methyltransferase" evidence="2">
    <location>
        <begin position="41"/>
        <end position="130"/>
    </location>
</feature>
<dbReference type="CDD" id="cd02440">
    <property type="entry name" value="AdoMet_MTases"/>
    <property type="match status" value="1"/>
</dbReference>
<dbReference type="SUPFAM" id="SSF53335">
    <property type="entry name" value="S-adenosyl-L-methionine-dependent methyltransferases"/>
    <property type="match status" value="1"/>
</dbReference>
<evidence type="ECO:0000313" key="4">
    <source>
        <dbReference type="Proteomes" id="UP001275315"/>
    </source>
</evidence>
<reference evidence="3 4" key="1">
    <citation type="submission" date="2023-10" db="EMBL/GenBank/DDBJ databases">
        <title>Virgibacillus soli CC-YMP-6 genome.</title>
        <authorList>
            <person name="Miliotis G."/>
            <person name="Sengupta P."/>
            <person name="Hameed A."/>
            <person name="Chuvochina M."/>
            <person name="Mcdonagh F."/>
            <person name="Simpson A.C."/>
            <person name="Singh N.K."/>
            <person name="Rekha P.D."/>
            <person name="Raman K."/>
            <person name="Hugenholtz P."/>
            <person name="Venkateswaran K."/>
        </authorList>
    </citation>
    <scope>NUCLEOTIDE SEQUENCE [LARGE SCALE GENOMIC DNA]</scope>
    <source>
        <strain evidence="3 4">CC-YMP-6</strain>
    </source>
</reference>
<dbReference type="EC" id="2.1.-.-" evidence="3"/>
<name>A0ABU5CV24_9BACI</name>
<dbReference type="EMBL" id="JAWDIQ010000003">
    <property type="protein sequence ID" value="MDY0410176.1"/>
    <property type="molecule type" value="Genomic_DNA"/>
</dbReference>
<keyword evidence="3" id="KW-0489">Methyltransferase</keyword>
<dbReference type="PANTHER" id="PTHR43861:SF3">
    <property type="entry name" value="PUTATIVE (AFU_ORTHOLOGUE AFUA_2G14390)-RELATED"/>
    <property type="match status" value="1"/>
</dbReference>
<organism evidence="3 4">
    <name type="scientific">Paracerasibacillus soli</name>
    <dbReference type="NCBI Taxonomy" id="480284"/>
    <lineage>
        <taxon>Bacteria</taxon>
        <taxon>Bacillati</taxon>
        <taxon>Bacillota</taxon>
        <taxon>Bacilli</taxon>
        <taxon>Bacillales</taxon>
        <taxon>Bacillaceae</taxon>
        <taxon>Paracerasibacillus</taxon>
    </lineage>
</organism>
<proteinExistence type="predicted"/>
<keyword evidence="1 3" id="KW-0808">Transferase</keyword>
<accession>A0ABU5CV24</accession>
<dbReference type="GO" id="GO:0008168">
    <property type="term" value="F:methyltransferase activity"/>
    <property type="evidence" value="ECO:0007669"/>
    <property type="project" value="UniProtKB-KW"/>
</dbReference>
<keyword evidence="4" id="KW-1185">Reference proteome</keyword>
<protein>
    <submittedName>
        <fullName evidence="3">Class I SAM-dependent methyltransferase</fullName>
        <ecNumber evidence="3">2.1.-.-</ecNumber>
    </submittedName>
</protein>
<dbReference type="PANTHER" id="PTHR43861">
    <property type="entry name" value="TRANS-ACONITATE 2-METHYLTRANSFERASE-RELATED"/>
    <property type="match status" value="1"/>
</dbReference>
<dbReference type="RefSeq" id="WP_320381041.1">
    <property type="nucleotide sequence ID" value="NZ_JAWDIQ010000003.1"/>
</dbReference>